<name>A0ABY6FYE9_9MICO</name>
<feature type="transmembrane region" description="Helical" evidence="1">
    <location>
        <begin position="12"/>
        <end position="33"/>
    </location>
</feature>
<keyword evidence="1" id="KW-0472">Membrane</keyword>
<accession>A0ABY6FYE9</accession>
<organism evidence="2 3">
    <name type="scientific">Brachybacterium huguangmaarense</name>
    <dbReference type="NCBI Taxonomy" id="1652028"/>
    <lineage>
        <taxon>Bacteria</taxon>
        <taxon>Bacillati</taxon>
        <taxon>Actinomycetota</taxon>
        <taxon>Actinomycetes</taxon>
        <taxon>Micrococcales</taxon>
        <taxon>Dermabacteraceae</taxon>
        <taxon>Brachybacterium</taxon>
    </lineage>
</organism>
<keyword evidence="3" id="KW-1185">Reference proteome</keyword>
<dbReference type="Proteomes" id="UP001164305">
    <property type="component" value="Chromosome"/>
</dbReference>
<proteinExistence type="predicted"/>
<evidence type="ECO:0000256" key="1">
    <source>
        <dbReference type="SAM" id="Phobius"/>
    </source>
</evidence>
<protein>
    <submittedName>
        <fullName evidence="2">Uncharacterized protein</fullName>
    </submittedName>
</protein>
<gene>
    <name evidence="2" type="ORF">BRM3_07345</name>
</gene>
<feature type="transmembrane region" description="Helical" evidence="1">
    <location>
        <begin position="39"/>
        <end position="60"/>
    </location>
</feature>
<sequence>MSARPSAPRSAATIGLGVFLVLAAGALVLVIVAGDRAPLWMIGAWFFLAAAIALVIGAVVPTRPRRDPRDGGDADPSGPR</sequence>
<evidence type="ECO:0000313" key="2">
    <source>
        <dbReference type="EMBL" id="UYG15469.1"/>
    </source>
</evidence>
<keyword evidence="1" id="KW-1133">Transmembrane helix</keyword>
<reference evidence="2" key="1">
    <citation type="submission" date="2022-10" db="EMBL/GenBank/DDBJ databases">
        <title>Whole-Genome Sequencing of Brachybacterium huguangmaarense BRM-3, Isolated from Betula schmidtii.</title>
        <authorList>
            <person name="Haam D."/>
        </authorList>
    </citation>
    <scope>NUCLEOTIDE SEQUENCE</scope>
    <source>
        <strain evidence="2">BRM-3</strain>
    </source>
</reference>
<keyword evidence="1" id="KW-0812">Transmembrane</keyword>
<dbReference type="RefSeq" id="WP_263592683.1">
    <property type="nucleotide sequence ID" value="NZ_CP107020.1"/>
</dbReference>
<evidence type="ECO:0000313" key="3">
    <source>
        <dbReference type="Proteomes" id="UP001164305"/>
    </source>
</evidence>
<dbReference type="EMBL" id="CP107020">
    <property type="protein sequence ID" value="UYG15469.1"/>
    <property type="molecule type" value="Genomic_DNA"/>
</dbReference>